<evidence type="ECO:0000256" key="12">
    <source>
        <dbReference type="ARBA" id="ARBA00049861"/>
    </source>
</evidence>
<feature type="binding site" evidence="16">
    <location>
        <position position="185"/>
    </location>
    <ligand>
        <name>substrate</name>
    </ligand>
</feature>
<dbReference type="EMBL" id="JQCL01000054">
    <property type="protein sequence ID" value="KRO11643.1"/>
    <property type="molecule type" value="Genomic_DNA"/>
</dbReference>
<dbReference type="InterPro" id="IPR002734">
    <property type="entry name" value="RibDG_C"/>
</dbReference>
<protein>
    <recommendedName>
        <fullName evidence="14">Riboflavin biosynthesis protein RibD</fullName>
    </recommendedName>
    <domain>
        <recommendedName>
            <fullName evidence="14">Diaminohydroxyphosphoribosylaminopyrimidine deaminase</fullName>
            <shortName evidence="14">DRAP deaminase</shortName>
            <ecNumber evidence="14">3.5.4.26</ecNumber>
        </recommendedName>
        <alternativeName>
            <fullName evidence="14">Riboflavin-specific deaminase</fullName>
        </alternativeName>
    </domain>
    <domain>
        <recommendedName>
            <fullName evidence="14">5-amino-6-(5-phosphoribosylamino)uracil reductase</fullName>
            <ecNumber evidence="14">1.1.1.193</ecNumber>
        </recommendedName>
        <alternativeName>
            <fullName evidence="14">HTP reductase</fullName>
        </alternativeName>
    </domain>
</protein>
<proteinExistence type="inferred from homology"/>
<dbReference type="OrthoDB" id="9800865at2"/>
<evidence type="ECO:0000256" key="10">
    <source>
        <dbReference type="ARBA" id="ARBA00023002"/>
    </source>
</evidence>
<feature type="binding site" evidence="17">
    <location>
        <position position="76"/>
    </location>
    <ligand>
        <name>Zn(2+)</name>
        <dbReference type="ChEBI" id="CHEBI:29105"/>
        <note>catalytic</note>
    </ligand>
</feature>
<dbReference type="PATRIC" id="fig|942150.3.peg.2385"/>
<evidence type="ECO:0000256" key="16">
    <source>
        <dbReference type="PIRSR" id="PIRSR006769-2"/>
    </source>
</evidence>
<comment type="pathway">
    <text evidence="2 14">Cofactor biosynthesis; riboflavin biosynthesis; 5-amino-6-(D-ribitylamino)uracil from GTP: step 2/4.</text>
</comment>
<evidence type="ECO:0000259" key="18">
    <source>
        <dbReference type="PROSITE" id="PS51747"/>
    </source>
</evidence>
<keyword evidence="8 14" id="KW-0862">Zinc</keyword>
<evidence type="ECO:0000256" key="11">
    <source>
        <dbReference type="ARBA" id="ARBA00023268"/>
    </source>
</evidence>
<comment type="cofactor">
    <cofactor evidence="14 17">
        <name>Zn(2+)</name>
        <dbReference type="ChEBI" id="CHEBI:29105"/>
    </cofactor>
    <text evidence="14 17">Binds 1 zinc ion.</text>
</comment>
<evidence type="ECO:0000256" key="2">
    <source>
        <dbReference type="ARBA" id="ARBA00004882"/>
    </source>
</evidence>
<evidence type="ECO:0000256" key="1">
    <source>
        <dbReference type="ARBA" id="ARBA00002151"/>
    </source>
</evidence>
<feature type="binding site" evidence="17">
    <location>
        <position position="85"/>
    </location>
    <ligand>
        <name>Zn(2+)</name>
        <dbReference type="ChEBI" id="CHEBI:29105"/>
        <note>catalytic</note>
    </ligand>
</feature>
<evidence type="ECO:0000313" key="19">
    <source>
        <dbReference type="EMBL" id="KRO11643.1"/>
    </source>
</evidence>
<feature type="active site" description="Proton donor" evidence="15">
    <location>
        <position position="52"/>
    </location>
</feature>
<evidence type="ECO:0000256" key="3">
    <source>
        <dbReference type="ARBA" id="ARBA00004910"/>
    </source>
</evidence>
<comment type="similarity">
    <text evidence="5 14">In the C-terminal section; belongs to the HTP reductase family.</text>
</comment>
<sequence length="356" mass="38262">MLSTDYMALAIEQARLGGPATYMNPQVGAVLVKDNQVVAMGYHHHFGGAHAEVATLAQVSAATSRNATLYVTLEPCSHFGKTPPCCRQVVAAGIKQVIIGQLDPHPIVAGRGRDYLKAHGVKVTVGCLAAAVKALNPHYNWFYQHNRPWITVKAAVSLDGKLTATRGQRSLVTNHASYLDSQQVRSQYQAIVIGERTLTIDDPALTVRLRALAHPPVRIVLLHDSSVAIKSQLVQSVAAPTWLLCRHSASSDAVLRTIPHVHVQIGDWTPAKLSTWCATKGIQSVLVEGGSRVQADFVAAGLVEEVLLYIAPTMYGGQGLPMVSGDLTRQPVLFEQPSVTALGTDLKIVAFRKGVV</sequence>
<keyword evidence="14" id="KW-0378">Hydrolase</keyword>
<comment type="function">
    <text evidence="1 14">Converts 2,5-diamino-6-(ribosylamino)-4(3h)-pyrimidinone 5'-phosphate into 5-amino-6-(ribosylamino)-2,4(1h,3h)-pyrimidinedione 5'-phosphate.</text>
</comment>
<dbReference type="UniPathway" id="UPA00275">
    <property type="reaction ID" value="UER00401"/>
</dbReference>
<dbReference type="STRING" id="942150.IV64_GL002281"/>
<dbReference type="Proteomes" id="UP000051783">
    <property type="component" value="Unassembled WGS sequence"/>
</dbReference>
<feature type="domain" description="CMP/dCMP-type deaminase" evidence="18">
    <location>
        <begin position="1"/>
        <end position="115"/>
    </location>
</feature>
<comment type="catalytic activity">
    <reaction evidence="12 14">
        <text>5-amino-6-(5-phospho-D-ribitylamino)uracil + NADP(+) = 5-amino-6-(5-phospho-D-ribosylamino)uracil + NADPH + H(+)</text>
        <dbReference type="Rhea" id="RHEA:17845"/>
        <dbReference type="ChEBI" id="CHEBI:15378"/>
        <dbReference type="ChEBI" id="CHEBI:57783"/>
        <dbReference type="ChEBI" id="CHEBI:58349"/>
        <dbReference type="ChEBI" id="CHEBI:58421"/>
        <dbReference type="ChEBI" id="CHEBI:58453"/>
        <dbReference type="EC" id="1.1.1.193"/>
    </reaction>
</comment>
<dbReference type="Pfam" id="PF01872">
    <property type="entry name" value="RibD_C"/>
    <property type="match status" value="1"/>
</dbReference>
<feature type="binding site" evidence="16">
    <location>
        <position position="205"/>
    </location>
    <ligand>
        <name>substrate</name>
    </ligand>
</feature>
<comment type="catalytic activity">
    <reaction evidence="13 14">
        <text>2,5-diamino-6-hydroxy-4-(5-phosphoribosylamino)-pyrimidine + H2O + H(+) = 5-amino-6-(5-phospho-D-ribosylamino)uracil + NH4(+)</text>
        <dbReference type="Rhea" id="RHEA:21868"/>
        <dbReference type="ChEBI" id="CHEBI:15377"/>
        <dbReference type="ChEBI" id="CHEBI:15378"/>
        <dbReference type="ChEBI" id="CHEBI:28938"/>
        <dbReference type="ChEBI" id="CHEBI:58453"/>
        <dbReference type="ChEBI" id="CHEBI:58614"/>
        <dbReference type="EC" id="3.5.4.26"/>
    </reaction>
</comment>
<gene>
    <name evidence="19" type="ORF">IV64_GL002281</name>
</gene>
<dbReference type="SUPFAM" id="SSF53927">
    <property type="entry name" value="Cytidine deaminase-like"/>
    <property type="match status" value="1"/>
</dbReference>
<dbReference type="InterPro" id="IPR016192">
    <property type="entry name" value="APOBEC/CMP_deaminase_Zn-bd"/>
</dbReference>
<dbReference type="GO" id="GO:0008835">
    <property type="term" value="F:diaminohydroxyphosphoribosylaminopyrimidine deaminase activity"/>
    <property type="evidence" value="ECO:0007669"/>
    <property type="project" value="UniProtKB-EC"/>
</dbReference>
<keyword evidence="10 14" id="KW-0560">Oxidoreductase</keyword>
<dbReference type="PROSITE" id="PS51747">
    <property type="entry name" value="CYT_DCMP_DEAMINASES_2"/>
    <property type="match status" value="1"/>
</dbReference>
<comment type="pathway">
    <text evidence="3 14">Cofactor biosynthesis; riboflavin biosynthesis; 5-amino-6-(D-ribitylamino)uracil from GTP: step 3/4.</text>
</comment>
<feature type="binding site" evidence="16">
    <location>
        <position position="208"/>
    </location>
    <ligand>
        <name>substrate</name>
    </ligand>
</feature>
<evidence type="ECO:0000256" key="14">
    <source>
        <dbReference type="PIRNR" id="PIRNR006769"/>
    </source>
</evidence>
<accession>A0A0R2MHM1</accession>
<keyword evidence="7 14" id="KW-0479">Metal-binding</keyword>
<dbReference type="Pfam" id="PF00383">
    <property type="entry name" value="dCMP_cyt_deam_1"/>
    <property type="match status" value="1"/>
</dbReference>
<dbReference type="InterPro" id="IPR004794">
    <property type="entry name" value="Eubact_RibD"/>
</dbReference>
<dbReference type="SUPFAM" id="SSF53597">
    <property type="entry name" value="Dihydrofolate reductase-like"/>
    <property type="match status" value="1"/>
</dbReference>
<feature type="binding site" evidence="16">
    <location>
        <position position="201"/>
    </location>
    <ligand>
        <name>NADP(+)</name>
        <dbReference type="ChEBI" id="CHEBI:58349"/>
    </ligand>
</feature>
<comment type="caution">
    <text evidence="19">The sequence shown here is derived from an EMBL/GenBank/DDBJ whole genome shotgun (WGS) entry which is preliminary data.</text>
</comment>
<evidence type="ECO:0000256" key="6">
    <source>
        <dbReference type="ARBA" id="ARBA00022619"/>
    </source>
</evidence>
<organism evidence="19 20">
    <name type="scientific">Lactiplantibacillus xiangfangensis</name>
    <dbReference type="NCBI Taxonomy" id="942150"/>
    <lineage>
        <taxon>Bacteria</taxon>
        <taxon>Bacillati</taxon>
        <taxon>Bacillota</taxon>
        <taxon>Bacilli</taxon>
        <taxon>Lactobacillales</taxon>
        <taxon>Lactobacillaceae</taxon>
        <taxon>Lactiplantibacillus</taxon>
    </lineage>
</organism>
<dbReference type="InterPro" id="IPR002125">
    <property type="entry name" value="CMP_dCMP_dom"/>
</dbReference>
<dbReference type="Gene3D" id="3.40.140.10">
    <property type="entry name" value="Cytidine Deaminase, domain 2"/>
    <property type="match status" value="1"/>
</dbReference>
<dbReference type="EC" id="1.1.1.193" evidence="14"/>
<dbReference type="GO" id="GO:0008270">
    <property type="term" value="F:zinc ion binding"/>
    <property type="evidence" value="ECO:0007669"/>
    <property type="project" value="InterPro"/>
</dbReference>
<dbReference type="InterPro" id="IPR024072">
    <property type="entry name" value="DHFR-like_dom_sf"/>
</dbReference>
<dbReference type="EC" id="3.5.4.26" evidence="14"/>
<reference evidence="19 20" key="1">
    <citation type="journal article" date="2015" name="Genome Announc.">
        <title>Expanding the biotechnology potential of lactobacilli through comparative genomics of 213 strains and associated genera.</title>
        <authorList>
            <person name="Sun Z."/>
            <person name="Harris H.M."/>
            <person name="McCann A."/>
            <person name="Guo C."/>
            <person name="Argimon S."/>
            <person name="Zhang W."/>
            <person name="Yang X."/>
            <person name="Jeffery I.B."/>
            <person name="Cooney J.C."/>
            <person name="Kagawa T.F."/>
            <person name="Liu W."/>
            <person name="Song Y."/>
            <person name="Salvetti E."/>
            <person name="Wrobel A."/>
            <person name="Rasinkangas P."/>
            <person name="Parkhill J."/>
            <person name="Rea M.C."/>
            <person name="O'Sullivan O."/>
            <person name="Ritari J."/>
            <person name="Douillard F.P."/>
            <person name="Paul Ross R."/>
            <person name="Yang R."/>
            <person name="Briner A.E."/>
            <person name="Felis G.E."/>
            <person name="de Vos W.M."/>
            <person name="Barrangou R."/>
            <person name="Klaenhammer T.R."/>
            <person name="Caufield P.W."/>
            <person name="Cui Y."/>
            <person name="Zhang H."/>
            <person name="O'Toole P.W."/>
        </authorList>
    </citation>
    <scope>NUCLEOTIDE SEQUENCE [LARGE SCALE GENOMIC DNA]</scope>
    <source>
        <strain evidence="19 20">LMG 26013</strain>
    </source>
</reference>
<evidence type="ECO:0000256" key="15">
    <source>
        <dbReference type="PIRSR" id="PIRSR006769-1"/>
    </source>
</evidence>
<feature type="binding site" evidence="16">
    <location>
        <position position="197"/>
    </location>
    <ligand>
        <name>NADP(+)</name>
        <dbReference type="ChEBI" id="CHEBI:58349"/>
    </ligand>
</feature>
<dbReference type="RefSeq" id="WP_057706011.1">
    <property type="nucleotide sequence ID" value="NZ_JQCL01000054.1"/>
</dbReference>
<feature type="binding site" evidence="17">
    <location>
        <position position="50"/>
    </location>
    <ligand>
        <name>Zn(2+)</name>
        <dbReference type="ChEBI" id="CHEBI:29105"/>
        <note>catalytic</note>
    </ligand>
</feature>
<dbReference type="GO" id="GO:0009231">
    <property type="term" value="P:riboflavin biosynthetic process"/>
    <property type="evidence" value="ECO:0007669"/>
    <property type="project" value="UniProtKB-UniPathway"/>
</dbReference>
<dbReference type="InterPro" id="IPR050765">
    <property type="entry name" value="Riboflavin_Biosynth_HTPR"/>
</dbReference>
<dbReference type="InterPro" id="IPR016193">
    <property type="entry name" value="Cytidine_deaminase-like"/>
</dbReference>
<dbReference type="PANTHER" id="PTHR38011:SF7">
    <property type="entry name" value="2,5-DIAMINO-6-RIBOSYLAMINO-4(3H)-PYRIMIDINONE 5'-PHOSPHATE REDUCTASE"/>
    <property type="match status" value="1"/>
</dbReference>
<feature type="binding site" evidence="16">
    <location>
        <position position="288"/>
    </location>
    <ligand>
        <name>substrate</name>
    </ligand>
</feature>
<dbReference type="Gene3D" id="3.40.430.10">
    <property type="entry name" value="Dihydrofolate Reductase, subunit A"/>
    <property type="match status" value="1"/>
</dbReference>
<dbReference type="PROSITE" id="PS00903">
    <property type="entry name" value="CYT_DCMP_DEAMINASES_1"/>
    <property type="match status" value="1"/>
</dbReference>
<dbReference type="PANTHER" id="PTHR38011">
    <property type="entry name" value="DIHYDROFOLATE REDUCTASE FAMILY PROTEIN (AFU_ORTHOLOGUE AFUA_8G06820)"/>
    <property type="match status" value="1"/>
</dbReference>
<evidence type="ECO:0000256" key="17">
    <source>
        <dbReference type="PIRSR" id="PIRSR006769-3"/>
    </source>
</evidence>
<keyword evidence="11" id="KW-0511">Multifunctional enzyme</keyword>
<keyword evidence="20" id="KW-1185">Reference proteome</keyword>
<comment type="similarity">
    <text evidence="4 14">In the N-terminal section; belongs to the cytidine and deoxycytidylate deaminase family.</text>
</comment>
<keyword evidence="6 14" id="KW-0686">Riboflavin biosynthesis</keyword>
<dbReference type="CDD" id="cd01284">
    <property type="entry name" value="Riboflavin_deaminase-reductase"/>
    <property type="match status" value="1"/>
</dbReference>
<dbReference type="PIRSF" id="PIRSF006769">
    <property type="entry name" value="RibD"/>
    <property type="match status" value="1"/>
</dbReference>
<evidence type="ECO:0000256" key="7">
    <source>
        <dbReference type="ARBA" id="ARBA00022723"/>
    </source>
</evidence>
<dbReference type="GO" id="GO:0008703">
    <property type="term" value="F:5-amino-6-(5-phosphoribosylamino)uracil reductase activity"/>
    <property type="evidence" value="ECO:0007669"/>
    <property type="project" value="UniProtKB-EC"/>
</dbReference>
<evidence type="ECO:0000256" key="9">
    <source>
        <dbReference type="ARBA" id="ARBA00022857"/>
    </source>
</evidence>
<keyword evidence="9 14" id="KW-0521">NADP</keyword>
<feature type="binding site" evidence="16">
    <location>
        <position position="155"/>
    </location>
    <ligand>
        <name>NADP(+)</name>
        <dbReference type="ChEBI" id="CHEBI:58349"/>
    </ligand>
</feature>
<evidence type="ECO:0000256" key="13">
    <source>
        <dbReference type="ARBA" id="ARBA00049886"/>
    </source>
</evidence>
<evidence type="ECO:0000256" key="8">
    <source>
        <dbReference type="ARBA" id="ARBA00022833"/>
    </source>
</evidence>
<dbReference type="NCBIfam" id="TIGR00326">
    <property type="entry name" value="eubact_ribD"/>
    <property type="match status" value="1"/>
</dbReference>
<name>A0A0R2MHM1_9LACO</name>
<evidence type="ECO:0000313" key="20">
    <source>
        <dbReference type="Proteomes" id="UP000051783"/>
    </source>
</evidence>
<evidence type="ECO:0000256" key="4">
    <source>
        <dbReference type="ARBA" id="ARBA00005259"/>
    </source>
</evidence>
<dbReference type="AlphaFoldDB" id="A0A0R2MHM1"/>
<evidence type="ECO:0000256" key="5">
    <source>
        <dbReference type="ARBA" id="ARBA00007417"/>
    </source>
</evidence>